<evidence type="ECO:0000256" key="1">
    <source>
        <dbReference type="SAM" id="MobiDB-lite"/>
    </source>
</evidence>
<organism evidence="2 3">
    <name type="scientific">Elysia crispata</name>
    <name type="common">lettuce slug</name>
    <dbReference type="NCBI Taxonomy" id="231223"/>
    <lineage>
        <taxon>Eukaryota</taxon>
        <taxon>Metazoa</taxon>
        <taxon>Spiralia</taxon>
        <taxon>Lophotrochozoa</taxon>
        <taxon>Mollusca</taxon>
        <taxon>Gastropoda</taxon>
        <taxon>Heterobranchia</taxon>
        <taxon>Euthyneura</taxon>
        <taxon>Panpulmonata</taxon>
        <taxon>Sacoglossa</taxon>
        <taxon>Placobranchoidea</taxon>
        <taxon>Plakobranchidae</taxon>
        <taxon>Elysia</taxon>
    </lineage>
</organism>
<gene>
    <name evidence="2" type="ORF">RRG08_034751</name>
</gene>
<feature type="compositionally biased region" description="Acidic residues" evidence="1">
    <location>
        <begin position="1059"/>
        <end position="1089"/>
    </location>
</feature>
<accession>A0AAE0Y2H8</accession>
<protein>
    <submittedName>
        <fullName evidence="2">Uncharacterized protein</fullName>
    </submittedName>
</protein>
<dbReference type="PANTHER" id="PTHR47018">
    <property type="entry name" value="CXC DOMAIN-CONTAINING PROTEIN-RELATED"/>
    <property type="match status" value="1"/>
</dbReference>
<sequence>MASEKPVNLKKHKKRRPSDSYGRVCIIHNSNLSNYGDVKPFTEIGWKKICDIKCIRLQSDNPKIKLSNICEQIPEAPNDFCHGYHRPCYQTFTSLRQTEKRKANEQEEHSPRKKRTLNSQGTTLLLPSDQCLFCKKKNKYVKRKQDYLVKCVTETAKMSILNAAQQKSDSRVLGIVETACLIAREAHYHESCRRDYTRNVAHTTLPTSTCNIETQSKMEEAHSQAFHYICDYVQKHIIDNATVERMTMLREKYLTYLQSKYPQEYNPNYKTDKLKQKLQKHFGEKVQFWQPNYRSELVYSNEVPKGCAIEAAFESASSEERKLQEAAATLRRLILDSFKDHSHMPWPPTSEYLLSSGDQLPSALLKFLTALLSKQGTGHISSRSERLVRSMAQDICYNVTCGQWKMPKHLLLGMTMRHLTGSFQVINILNRFGHCASHSTLLELETAMCDSVVECSTNLPSAALAYPKITHFCWDNFDLTEETIDGSGTTHSTHGIMIQEIKEGNMEKIMEQPTVKTGKTKKRSATFKLHQIQPCYATGKAEPSLTVSTTTVENDQERQLHQENFLWVFCRMKLNSGGELFPGWKGWLSSITPSPQNVNETNMSSIVEYMPVINAPITEAATVQRVLQISLEASQELGQPYTFVTFDLAVAKKAYDIVWQNPQVYKTVIIHLGVFHTIMSYLGALGKLLHGSGFEEIVTEARLCAHGSMDRVMSGKNYNRAMRVHLTVLEALERVLFAKFEQDRDSKLSKDLMTFMTMKELTNEMSSSTAKKILQSGVYAELFSQYEAFKENVRSGKYGKTAQYWIQYMDRVWLLLQFVQATKTNNFSLHVFCLKDLCPLLFTMNHQNYARYLSVYYVSLANLSLSHPGAEELLQDNGFSVSRSRTPAGRIAVDMTIEQTINKHAKSKGGIVGFSRNLPGYYRWSVTRHNRAEYVSATLKMINNRCSDTESHKELNPAEKRSSERRVQKTLLAFSAFINPFEVEDGLVSLASGLKVQEDVADDLLNAVFQNPSIPKPEDNGWQRNSANELEVQWFKDAFIPDELHDIVTEEICTRTDEETYDDDSFDSDFLDDSSEDEEDIATDDEDGV</sequence>
<name>A0AAE0Y2H8_9GAST</name>
<evidence type="ECO:0000313" key="3">
    <source>
        <dbReference type="Proteomes" id="UP001283361"/>
    </source>
</evidence>
<dbReference type="EMBL" id="JAWDGP010007081">
    <property type="protein sequence ID" value="KAK3730430.1"/>
    <property type="molecule type" value="Genomic_DNA"/>
</dbReference>
<evidence type="ECO:0000313" key="2">
    <source>
        <dbReference type="EMBL" id="KAK3730430.1"/>
    </source>
</evidence>
<reference evidence="2" key="1">
    <citation type="journal article" date="2023" name="G3 (Bethesda)">
        <title>A reference genome for the long-term kleptoplast-retaining sea slug Elysia crispata morphotype clarki.</title>
        <authorList>
            <person name="Eastman K.E."/>
            <person name="Pendleton A.L."/>
            <person name="Shaikh M.A."/>
            <person name="Suttiyut T."/>
            <person name="Ogas R."/>
            <person name="Tomko P."/>
            <person name="Gavelis G."/>
            <person name="Widhalm J.R."/>
            <person name="Wisecaver J.H."/>
        </authorList>
    </citation>
    <scope>NUCLEOTIDE SEQUENCE</scope>
    <source>
        <strain evidence="2">ECLA1</strain>
    </source>
</reference>
<proteinExistence type="predicted"/>
<comment type="caution">
    <text evidence="2">The sequence shown here is derived from an EMBL/GenBank/DDBJ whole genome shotgun (WGS) entry which is preliminary data.</text>
</comment>
<feature type="region of interest" description="Disordered" evidence="1">
    <location>
        <begin position="99"/>
        <end position="119"/>
    </location>
</feature>
<feature type="compositionally biased region" description="Basic and acidic residues" evidence="1">
    <location>
        <begin position="99"/>
        <end position="110"/>
    </location>
</feature>
<dbReference type="AlphaFoldDB" id="A0AAE0Y2H8"/>
<keyword evidence="3" id="KW-1185">Reference proteome</keyword>
<feature type="region of interest" description="Disordered" evidence="1">
    <location>
        <begin position="1055"/>
        <end position="1089"/>
    </location>
</feature>
<dbReference type="Proteomes" id="UP001283361">
    <property type="component" value="Unassembled WGS sequence"/>
</dbReference>
<dbReference type="PANTHER" id="PTHR47018:SF3">
    <property type="entry name" value="MYCBP-ASSOCIATED PROTEIN"/>
    <property type="match status" value="1"/>
</dbReference>